<evidence type="ECO:0000256" key="7">
    <source>
        <dbReference type="SAM" id="MobiDB-lite"/>
    </source>
</evidence>
<dbReference type="PROSITE" id="PS50005">
    <property type="entry name" value="TPR"/>
    <property type="match status" value="2"/>
</dbReference>
<comment type="subcellular location">
    <subcellularLocation>
        <location evidence="1">Cytoplasm</location>
    </subcellularLocation>
</comment>
<evidence type="ECO:0000256" key="3">
    <source>
        <dbReference type="ARBA" id="ARBA00022737"/>
    </source>
</evidence>
<feature type="repeat" description="TPR" evidence="6">
    <location>
        <begin position="320"/>
        <end position="353"/>
    </location>
</feature>
<keyword evidence="3" id="KW-0677">Repeat</keyword>
<keyword evidence="9" id="KW-1185">Reference proteome</keyword>
<evidence type="ECO:0000256" key="6">
    <source>
        <dbReference type="PROSITE-ProRule" id="PRU00339"/>
    </source>
</evidence>
<keyword evidence="4 6" id="KW-0802">TPR repeat</keyword>
<dbReference type="EMBL" id="CAUYUJ010015101">
    <property type="protein sequence ID" value="CAK0849876.1"/>
    <property type="molecule type" value="Genomic_DNA"/>
</dbReference>
<evidence type="ECO:0000256" key="5">
    <source>
        <dbReference type="ARBA" id="ARBA00040665"/>
    </source>
</evidence>
<feature type="region of interest" description="Disordered" evidence="7">
    <location>
        <begin position="68"/>
        <end position="105"/>
    </location>
</feature>
<reference evidence="8" key="1">
    <citation type="submission" date="2023-10" db="EMBL/GenBank/DDBJ databases">
        <authorList>
            <person name="Chen Y."/>
            <person name="Shah S."/>
            <person name="Dougan E. K."/>
            <person name="Thang M."/>
            <person name="Chan C."/>
        </authorList>
    </citation>
    <scope>NUCLEOTIDE SEQUENCE [LARGE SCALE GENOMIC DNA]</scope>
</reference>
<evidence type="ECO:0000256" key="4">
    <source>
        <dbReference type="ARBA" id="ARBA00022803"/>
    </source>
</evidence>
<evidence type="ECO:0000313" key="8">
    <source>
        <dbReference type="EMBL" id="CAK0849876.1"/>
    </source>
</evidence>
<keyword evidence="2" id="KW-0963">Cytoplasm</keyword>
<comment type="caution">
    <text evidence="8">The sequence shown here is derived from an EMBL/GenBank/DDBJ whole genome shotgun (WGS) entry which is preliminary data.</text>
</comment>
<accession>A0ABN9TVH9</accession>
<gene>
    <name evidence="8" type="ORF">PCOR1329_LOCUS42458</name>
</gene>
<evidence type="ECO:0000256" key="1">
    <source>
        <dbReference type="ARBA" id="ARBA00004496"/>
    </source>
</evidence>
<feature type="compositionally biased region" description="Basic and acidic residues" evidence="7">
    <location>
        <begin position="95"/>
        <end position="105"/>
    </location>
</feature>
<dbReference type="InterPro" id="IPR019734">
    <property type="entry name" value="TPR_rpt"/>
</dbReference>
<evidence type="ECO:0000256" key="2">
    <source>
        <dbReference type="ARBA" id="ARBA00022490"/>
    </source>
</evidence>
<dbReference type="PANTHER" id="PTHR46630">
    <property type="entry name" value="TETRATRICOPEPTIDE REPEAT PROTEIN 29"/>
    <property type="match status" value="1"/>
</dbReference>
<organism evidence="8 9">
    <name type="scientific">Prorocentrum cordatum</name>
    <dbReference type="NCBI Taxonomy" id="2364126"/>
    <lineage>
        <taxon>Eukaryota</taxon>
        <taxon>Sar</taxon>
        <taxon>Alveolata</taxon>
        <taxon>Dinophyceae</taxon>
        <taxon>Prorocentrales</taxon>
        <taxon>Prorocentraceae</taxon>
        <taxon>Prorocentrum</taxon>
    </lineage>
</organism>
<dbReference type="SUPFAM" id="SSF48452">
    <property type="entry name" value="TPR-like"/>
    <property type="match status" value="1"/>
</dbReference>
<name>A0ABN9TVH9_9DINO</name>
<dbReference type="PANTHER" id="PTHR46630:SF1">
    <property type="entry name" value="TETRATRICOPEPTIDE REPEAT PROTEIN 29"/>
    <property type="match status" value="1"/>
</dbReference>
<sequence length="394" mass="41936">MRNPMEMTQSGILHWSLRPSTADSAPSRPRSGSRAGAPRAAGERPPVPSASGAAGALALGATAGEALAGQAPSRGAEPLRPQRIELPSYLNTPVRRPDGEPLSDQEHTVALKKVQDLELLTQACRRASKGKDEGRAHFSLGVLRDNLGQYQKAIESYNQFLRVCKECNDAQGCGLAYHCIGVDYQLLAGGGVGGAGGGRPGSACRGHGGESGEVKPELLRKAISFHNKHREGADSVGKFVAHLNSGLAYALLGEKEASTVNHQYALRYALQLHSLEGQSLAIGSLGFSRGMYDHDAGKMSVLIERYVELCGALKQPRNQASALQRLGALAGQRGDNEQSASYFQQAMEHAREHGDLETELDCSVQLGVAKGQAGMEDYLGEILERAIVHGRGWA</sequence>
<dbReference type="Gene3D" id="1.25.40.10">
    <property type="entry name" value="Tetratricopeptide repeat domain"/>
    <property type="match status" value="2"/>
</dbReference>
<proteinExistence type="predicted"/>
<dbReference type="SMART" id="SM00028">
    <property type="entry name" value="TPR"/>
    <property type="match status" value="3"/>
</dbReference>
<evidence type="ECO:0000313" key="9">
    <source>
        <dbReference type="Proteomes" id="UP001189429"/>
    </source>
</evidence>
<dbReference type="Pfam" id="PF13181">
    <property type="entry name" value="TPR_8"/>
    <property type="match status" value="1"/>
</dbReference>
<feature type="region of interest" description="Disordered" evidence="7">
    <location>
        <begin position="1"/>
        <end position="56"/>
    </location>
</feature>
<protein>
    <recommendedName>
        <fullName evidence="5">Tetratricopeptide repeat protein 29</fullName>
    </recommendedName>
</protein>
<dbReference type="InterPro" id="IPR051476">
    <property type="entry name" value="Bac_ResReg_Asp_Phosphatase"/>
</dbReference>
<feature type="repeat" description="TPR" evidence="6">
    <location>
        <begin position="134"/>
        <end position="167"/>
    </location>
</feature>
<feature type="compositionally biased region" description="Low complexity" evidence="7">
    <location>
        <begin position="24"/>
        <end position="56"/>
    </location>
</feature>
<dbReference type="Proteomes" id="UP001189429">
    <property type="component" value="Unassembled WGS sequence"/>
</dbReference>
<dbReference type="InterPro" id="IPR011990">
    <property type="entry name" value="TPR-like_helical_dom_sf"/>
</dbReference>
<feature type="compositionally biased region" description="Polar residues" evidence="7">
    <location>
        <begin position="1"/>
        <end position="11"/>
    </location>
</feature>